<dbReference type="EMBL" id="JAIXCQ010000001">
    <property type="protein sequence ID" value="MCA5892024.1"/>
    <property type="molecule type" value="Genomic_DNA"/>
</dbReference>
<evidence type="ECO:0000256" key="1">
    <source>
        <dbReference type="SAM" id="MobiDB-lite"/>
    </source>
</evidence>
<protein>
    <submittedName>
        <fullName evidence="4">Septum formation family protein</fullName>
    </submittedName>
</protein>
<evidence type="ECO:0000313" key="4">
    <source>
        <dbReference type="EMBL" id="MCA5892024.1"/>
    </source>
</evidence>
<reference evidence="4 5" key="1">
    <citation type="submission" date="2021-09" db="EMBL/GenBank/DDBJ databases">
        <title>Isoptericola luteus sp. nov., a novel bacterium isolated from Harbin, the capital city of Heilongjiang province.</title>
        <authorList>
            <person name="Li J."/>
        </authorList>
    </citation>
    <scope>NUCLEOTIDE SEQUENCE [LARGE SCALE GENOMIC DNA]</scope>
    <source>
        <strain evidence="4 5">NEAU-Y5</strain>
    </source>
</reference>
<dbReference type="InterPro" id="IPR026004">
    <property type="entry name" value="Septum_form"/>
</dbReference>
<keyword evidence="2" id="KW-0472">Membrane</keyword>
<proteinExistence type="predicted"/>
<name>A0ABS7ZDX4_9MICO</name>
<accession>A0ABS7ZDX4</accession>
<feature type="region of interest" description="Disordered" evidence="1">
    <location>
        <begin position="1"/>
        <end position="55"/>
    </location>
</feature>
<evidence type="ECO:0000313" key="5">
    <source>
        <dbReference type="Proteomes" id="UP001319870"/>
    </source>
</evidence>
<dbReference type="Pfam" id="PF13845">
    <property type="entry name" value="Septum_form"/>
    <property type="match status" value="1"/>
</dbReference>
<sequence>MTGGPDDLSFTSPSSPDLVPAAGVEDLALPSVAPEVGAAAGPPSGRVGRPSRRPLGPRARRRVRIAVVVGVAVVLVAAGVTLGVLQWRDAAWEPVTADVDEPTEVNAVQLVLGSCLDELPADGPVGRVRVVPCDEPHRAQVVGRTDAARTAVWTGAPDAVRRASLACGPDLLGPAGRESADTLRFVVWTPSKESWEAGDRTGLCLAASDDDRSGSILDR</sequence>
<feature type="transmembrane region" description="Helical" evidence="2">
    <location>
        <begin position="63"/>
        <end position="87"/>
    </location>
</feature>
<evidence type="ECO:0000256" key="2">
    <source>
        <dbReference type="SAM" id="Phobius"/>
    </source>
</evidence>
<keyword evidence="2" id="KW-1133">Transmembrane helix</keyword>
<feature type="domain" description="Septum formation-related" evidence="3">
    <location>
        <begin position="113"/>
        <end position="204"/>
    </location>
</feature>
<evidence type="ECO:0000259" key="3">
    <source>
        <dbReference type="Pfam" id="PF13845"/>
    </source>
</evidence>
<comment type="caution">
    <text evidence="4">The sequence shown here is derived from an EMBL/GenBank/DDBJ whole genome shotgun (WGS) entry which is preliminary data.</text>
</comment>
<dbReference type="Proteomes" id="UP001319870">
    <property type="component" value="Unassembled WGS sequence"/>
</dbReference>
<keyword evidence="2" id="KW-0812">Transmembrane</keyword>
<gene>
    <name evidence="4" type="ORF">LEP48_01495</name>
</gene>
<feature type="compositionally biased region" description="Low complexity" evidence="1">
    <location>
        <begin position="30"/>
        <end position="55"/>
    </location>
</feature>
<dbReference type="RefSeq" id="WP_225563745.1">
    <property type="nucleotide sequence ID" value="NZ_JAIXCQ010000001.1"/>
</dbReference>
<organism evidence="4 5">
    <name type="scientific">Isoptericola luteus</name>
    <dbReference type="NCBI Taxonomy" id="2879484"/>
    <lineage>
        <taxon>Bacteria</taxon>
        <taxon>Bacillati</taxon>
        <taxon>Actinomycetota</taxon>
        <taxon>Actinomycetes</taxon>
        <taxon>Micrococcales</taxon>
        <taxon>Promicromonosporaceae</taxon>
        <taxon>Isoptericola</taxon>
    </lineage>
</organism>
<keyword evidence="5" id="KW-1185">Reference proteome</keyword>